<gene>
    <name evidence="1" type="ORF">ACTIVE_1596</name>
</gene>
<keyword evidence="2" id="KW-1185">Reference proteome</keyword>
<dbReference type="Proteomes" id="UP000501240">
    <property type="component" value="Chromosome"/>
</dbReference>
<organism evidence="1 2">
    <name type="scientific">Actinomadura verrucosospora</name>
    <dbReference type="NCBI Taxonomy" id="46165"/>
    <lineage>
        <taxon>Bacteria</taxon>
        <taxon>Bacillati</taxon>
        <taxon>Actinomycetota</taxon>
        <taxon>Actinomycetes</taxon>
        <taxon>Streptosporangiales</taxon>
        <taxon>Thermomonosporaceae</taxon>
        <taxon>Actinomadura</taxon>
    </lineage>
</organism>
<accession>A0A7D3VQ00</accession>
<evidence type="ECO:0000313" key="2">
    <source>
        <dbReference type="Proteomes" id="UP000501240"/>
    </source>
</evidence>
<protein>
    <submittedName>
        <fullName evidence="1">Uncharacterized protein</fullName>
    </submittedName>
</protein>
<proteinExistence type="predicted"/>
<dbReference type="EMBL" id="CP053892">
    <property type="protein sequence ID" value="QKG19960.1"/>
    <property type="molecule type" value="Genomic_DNA"/>
</dbReference>
<name>A0A7D3VQ00_ACTVE</name>
<sequence>MTPAVSGAPSLQAVDVLLQRLGYWGEAGSGLPAPSALIDDSWNDMDRDLVAEHLGRGFVARAYTGHATCRVCGDQVGSLELTDGTYIWPEGLRHYVAAHSIRLPERFVEHVRTFTDEIEGADVDDSWWRSLAD</sequence>
<reference evidence="1 2" key="1">
    <citation type="submission" date="2020-05" db="EMBL/GenBank/DDBJ databases">
        <title>Actinomadura verrucosospora NRRL-B18236 (PFL_A860) Genome sequencing and assembly.</title>
        <authorList>
            <person name="Samborskyy M."/>
        </authorList>
    </citation>
    <scope>NUCLEOTIDE SEQUENCE [LARGE SCALE GENOMIC DNA]</scope>
    <source>
        <strain evidence="1 2">NRRL:B18236</strain>
    </source>
</reference>
<evidence type="ECO:0000313" key="1">
    <source>
        <dbReference type="EMBL" id="QKG19960.1"/>
    </source>
</evidence>
<dbReference type="AlphaFoldDB" id="A0A7D3VQ00"/>